<feature type="compositionally biased region" description="Polar residues" evidence="1">
    <location>
        <begin position="32"/>
        <end position="43"/>
    </location>
</feature>
<comment type="caution">
    <text evidence="2">The sequence shown here is derived from an EMBL/GenBank/DDBJ whole genome shotgun (WGS) entry which is preliminary data.</text>
</comment>
<feature type="region of interest" description="Disordered" evidence="1">
    <location>
        <begin position="32"/>
        <end position="54"/>
    </location>
</feature>
<name>A0A2K3KGJ9_TRIPR</name>
<evidence type="ECO:0000313" key="3">
    <source>
        <dbReference type="Proteomes" id="UP000236291"/>
    </source>
</evidence>
<proteinExistence type="predicted"/>
<evidence type="ECO:0000313" key="2">
    <source>
        <dbReference type="EMBL" id="PNX65402.1"/>
    </source>
</evidence>
<accession>A0A2K3KGJ9</accession>
<reference evidence="2 3" key="1">
    <citation type="journal article" date="2014" name="Am. J. Bot.">
        <title>Genome assembly and annotation for red clover (Trifolium pratense; Fabaceae).</title>
        <authorList>
            <person name="Istvanek J."/>
            <person name="Jaros M."/>
            <person name="Krenek A."/>
            <person name="Repkova J."/>
        </authorList>
    </citation>
    <scope>NUCLEOTIDE SEQUENCE [LARGE SCALE GENOMIC DNA]</scope>
    <source>
        <strain evidence="3">cv. Tatra</strain>
        <tissue evidence="2">Young leaves</tissue>
    </source>
</reference>
<dbReference type="ExpressionAtlas" id="A0A2K3KGJ9">
    <property type="expression patterns" value="baseline"/>
</dbReference>
<protein>
    <submittedName>
        <fullName evidence="2">Uncharacterized protein</fullName>
    </submittedName>
</protein>
<sequence length="68" mass="7824">IDDVLDNMLRNTLDDYTKNYDFEAVKLSKTTTLENHQHQNSVEPETEDTSGDVSLLQSSQVDYVSLRF</sequence>
<evidence type="ECO:0000256" key="1">
    <source>
        <dbReference type="SAM" id="MobiDB-lite"/>
    </source>
</evidence>
<feature type="non-terminal residue" evidence="2">
    <location>
        <position position="1"/>
    </location>
</feature>
<gene>
    <name evidence="2" type="ORF">L195_g062583</name>
</gene>
<dbReference type="AlphaFoldDB" id="A0A2K3KGJ9"/>
<organism evidence="2 3">
    <name type="scientific">Trifolium pratense</name>
    <name type="common">Red clover</name>
    <dbReference type="NCBI Taxonomy" id="57577"/>
    <lineage>
        <taxon>Eukaryota</taxon>
        <taxon>Viridiplantae</taxon>
        <taxon>Streptophyta</taxon>
        <taxon>Embryophyta</taxon>
        <taxon>Tracheophyta</taxon>
        <taxon>Spermatophyta</taxon>
        <taxon>Magnoliopsida</taxon>
        <taxon>eudicotyledons</taxon>
        <taxon>Gunneridae</taxon>
        <taxon>Pentapetalae</taxon>
        <taxon>rosids</taxon>
        <taxon>fabids</taxon>
        <taxon>Fabales</taxon>
        <taxon>Fabaceae</taxon>
        <taxon>Papilionoideae</taxon>
        <taxon>50 kb inversion clade</taxon>
        <taxon>NPAAA clade</taxon>
        <taxon>Hologalegina</taxon>
        <taxon>IRL clade</taxon>
        <taxon>Trifolieae</taxon>
        <taxon>Trifolium</taxon>
    </lineage>
</organism>
<dbReference type="Proteomes" id="UP000236291">
    <property type="component" value="Unassembled WGS sequence"/>
</dbReference>
<reference evidence="2 3" key="2">
    <citation type="journal article" date="2017" name="Front. Plant Sci.">
        <title>Gene Classification and Mining of Molecular Markers Useful in Red Clover (Trifolium pratense) Breeding.</title>
        <authorList>
            <person name="Istvanek J."/>
            <person name="Dluhosova J."/>
            <person name="Dluhos P."/>
            <person name="Patkova L."/>
            <person name="Nedelnik J."/>
            <person name="Repkova J."/>
        </authorList>
    </citation>
    <scope>NUCLEOTIDE SEQUENCE [LARGE SCALE GENOMIC DNA]</scope>
    <source>
        <strain evidence="3">cv. Tatra</strain>
        <tissue evidence="2">Young leaves</tissue>
    </source>
</reference>
<dbReference type="EMBL" id="ASHM01179060">
    <property type="protein sequence ID" value="PNX65402.1"/>
    <property type="molecule type" value="Genomic_DNA"/>
</dbReference>